<keyword evidence="4" id="KW-1185">Reference proteome</keyword>
<dbReference type="Pfam" id="PF18348">
    <property type="entry name" value="SH3_16"/>
    <property type="match status" value="1"/>
</dbReference>
<evidence type="ECO:0000313" key="4">
    <source>
        <dbReference type="Proteomes" id="UP001203058"/>
    </source>
</evidence>
<dbReference type="EMBL" id="JAKZHW010000001">
    <property type="protein sequence ID" value="MCH8615021.1"/>
    <property type="molecule type" value="Genomic_DNA"/>
</dbReference>
<organism evidence="3 4">
    <name type="scientific">Sphingomonas telluris</name>
    <dbReference type="NCBI Taxonomy" id="2907998"/>
    <lineage>
        <taxon>Bacteria</taxon>
        <taxon>Pseudomonadati</taxon>
        <taxon>Pseudomonadota</taxon>
        <taxon>Alphaproteobacteria</taxon>
        <taxon>Sphingomonadales</taxon>
        <taxon>Sphingomonadaceae</taxon>
        <taxon>Sphingomonas</taxon>
    </lineage>
</organism>
<evidence type="ECO:0000313" key="3">
    <source>
        <dbReference type="EMBL" id="MCH8615021.1"/>
    </source>
</evidence>
<dbReference type="Proteomes" id="UP001203058">
    <property type="component" value="Unassembled WGS sequence"/>
</dbReference>
<gene>
    <name evidence="3" type="ORF">LZ016_02725</name>
</gene>
<protein>
    <submittedName>
        <fullName evidence="3">SH3 domain-containing protein</fullName>
    </submittedName>
</protein>
<feature type="region of interest" description="Disordered" evidence="1">
    <location>
        <begin position="15"/>
        <end position="37"/>
    </location>
</feature>
<proteinExistence type="predicted"/>
<name>A0ABS9VJ66_9SPHN</name>
<accession>A0ABS9VJ66</accession>
<comment type="caution">
    <text evidence="3">The sequence shown here is derived from an EMBL/GenBank/DDBJ whole genome shotgun (WGS) entry which is preliminary data.</text>
</comment>
<dbReference type="InterPro" id="IPR041382">
    <property type="entry name" value="SH3_16"/>
</dbReference>
<reference evidence="3 4" key="1">
    <citation type="submission" date="2022-03" db="EMBL/GenBank/DDBJ databases">
        <authorList>
            <person name="Jo J.-H."/>
            <person name="Im W.-T."/>
        </authorList>
    </citation>
    <scope>NUCLEOTIDE SEQUENCE [LARGE SCALE GENOMIC DNA]</scope>
    <source>
        <strain evidence="3 4">SM33</strain>
    </source>
</reference>
<feature type="domain" description="Bacterial dipeptidyl-peptidase SH3" evidence="2">
    <location>
        <begin position="26"/>
        <end position="73"/>
    </location>
</feature>
<dbReference type="RefSeq" id="WP_241445690.1">
    <property type="nucleotide sequence ID" value="NZ_JAKZHW010000001.1"/>
</dbReference>
<evidence type="ECO:0000259" key="2">
    <source>
        <dbReference type="Pfam" id="PF18348"/>
    </source>
</evidence>
<sequence length="77" mass="8260">MCLAGRVIASHYAEPLQRSVQQPSQLREGPSEDADATAELEPGTIFSLLDDALGWAWGYAGAERRVGYVRSEAVAPA</sequence>
<evidence type="ECO:0000256" key="1">
    <source>
        <dbReference type="SAM" id="MobiDB-lite"/>
    </source>
</evidence>